<accession>A0ABW5L8R2</accession>
<dbReference type="RefSeq" id="WP_210354510.1">
    <property type="nucleotide sequence ID" value="NZ_JAEQMU010000002.1"/>
</dbReference>
<name>A0ABW5L8R2_9SPHI</name>
<keyword evidence="2" id="KW-1185">Reference proteome</keyword>
<proteinExistence type="predicted"/>
<dbReference type="InterPro" id="IPR014710">
    <property type="entry name" value="RmlC-like_jellyroll"/>
</dbReference>
<organism evidence="1 2">
    <name type="scientific">Sphingobacterium tabacisoli</name>
    <dbReference type="NCBI Taxonomy" id="2044855"/>
    <lineage>
        <taxon>Bacteria</taxon>
        <taxon>Pseudomonadati</taxon>
        <taxon>Bacteroidota</taxon>
        <taxon>Sphingobacteriia</taxon>
        <taxon>Sphingobacteriales</taxon>
        <taxon>Sphingobacteriaceae</taxon>
        <taxon>Sphingobacterium</taxon>
    </lineage>
</organism>
<sequence length="168" mass="18664">MKKYIYIVASIVVLTIVVGFTSRHLNGMHCTETVMFTDLAEAPIDSKNLQGQGVFQELTTDLLYTDIRVANYQLAAGSYFNWQSLPGGRVLMVTEGEGYYQSKGKEAIAIRKGDRIETIPGLYHWVGAAPDSQLTFISVTSQKSSDLINWHEAVSAEEYHQVASIVNK</sequence>
<protein>
    <recommendedName>
        <fullName evidence="3">Cupin domain-containing protein</fullName>
    </recommendedName>
</protein>
<dbReference type="EMBL" id="JBHULD010000025">
    <property type="protein sequence ID" value="MFD2557101.1"/>
    <property type="molecule type" value="Genomic_DNA"/>
</dbReference>
<dbReference type="Gene3D" id="2.60.120.10">
    <property type="entry name" value="Jelly Rolls"/>
    <property type="match status" value="1"/>
</dbReference>
<dbReference type="PANTHER" id="PTHR43698">
    <property type="entry name" value="RIBD C-TERMINAL DOMAIN CONTAINING PROTEIN"/>
    <property type="match status" value="1"/>
</dbReference>
<evidence type="ECO:0000313" key="1">
    <source>
        <dbReference type="EMBL" id="MFD2557101.1"/>
    </source>
</evidence>
<dbReference type="Proteomes" id="UP001597440">
    <property type="component" value="Unassembled WGS sequence"/>
</dbReference>
<gene>
    <name evidence="1" type="ORF">ACFSQW_22110</name>
</gene>
<dbReference type="InterPro" id="IPR011051">
    <property type="entry name" value="RmlC_Cupin_sf"/>
</dbReference>
<dbReference type="SUPFAM" id="SSF51182">
    <property type="entry name" value="RmlC-like cupins"/>
    <property type="match status" value="1"/>
</dbReference>
<evidence type="ECO:0000313" key="2">
    <source>
        <dbReference type="Proteomes" id="UP001597440"/>
    </source>
</evidence>
<dbReference type="PANTHER" id="PTHR43698:SF1">
    <property type="entry name" value="BLL4564 PROTEIN"/>
    <property type="match status" value="1"/>
</dbReference>
<evidence type="ECO:0008006" key="3">
    <source>
        <dbReference type="Google" id="ProtNLM"/>
    </source>
</evidence>
<comment type="caution">
    <text evidence="1">The sequence shown here is derived from an EMBL/GenBank/DDBJ whole genome shotgun (WGS) entry which is preliminary data.</text>
</comment>
<reference evidence="2" key="1">
    <citation type="journal article" date="2019" name="Int. J. Syst. Evol. Microbiol.">
        <title>The Global Catalogue of Microorganisms (GCM) 10K type strain sequencing project: providing services to taxonomists for standard genome sequencing and annotation.</title>
        <authorList>
            <consortium name="The Broad Institute Genomics Platform"/>
            <consortium name="The Broad Institute Genome Sequencing Center for Infectious Disease"/>
            <person name="Wu L."/>
            <person name="Ma J."/>
        </authorList>
    </citation>
    <scope>NUCLEOTIDE SEQUENCE [LARGE SCALE GENOMIC DNA]</scope>
    <source>
        <strain evidence="2">KCTC 52298</strain>
    </source>
</reference>